<dbReference type="EMBL" id="KN822971">
    <property type="protein sequence ID" value="KIO30497.1"/>
    <property type="molecule type" value="Genomic_DNA"/>
</dbReference>
<protein>
    <recommendedName>
        <fullName evidence="8">Bromo domain-containing protein</fullName>
    </recommendedName>
</protein>
<keyword evidence="2" id="KW-0805">Transcription regulation</keyword>
<feature type="compositionally biased region" description="Low complexity" evidence="7">
    <location>
        <begin position="422"/>
        <end position="431"/>
    </location>
</feature>
<feature type="compositionally biased region" description="Pro residues" evidence="7">
    <location>
        <begin position="688"/>
        <end position="699"/>
    </location>
</feature>
<feature type="region of interest" description="Disordered" evidence="7">
    <location>
        <begin position="474"/>
        <end position="510"/>
    </location>
</feature>
<feature type="compositionally biased region" description="Basic residues" evidence="7">
    <location>
        <begin position="432"/>
        <end position="442"/>
    </location>
</feature>
<feature type="domain" description="Bromo" evidence="8">
    <location>
        <begin position="121"/>
        <end position="168"/>
    </location>
</feature>
<organism evidence="9 10">
    <name type="scientific">Tulasnella calospora MUT 4182</name>
    <dbReference type="NCBI Taxonomy" id="1051891"/>
    <lineage>
        <taxon>Eukaryota</taxon>
        <taxon>Fungi</taxon>
        <taxon>Dikarya</taxon>
        <taxon>Basidiomycota</taxon>
        <taxon>Agaricomycotina</taxon>
        <taxon>Agaricomycetes</taxon>
        <taxon>Cantharellales</taxon>
        <taxon>Tulasnellaceae</taxon>
        <taxon>Tulasnella</taxon>
    </lineage>
</organism>
<feature type="compositionally biased region" description="Low complexity" evidence="7">
    <location>
        <begin position="804"/>
        <end position="815"/>
    </location>
</feature>
<feature type="compositionally biased region" description="Basic residues" evidence="7">
    <location>
        <begin position="843"/>
        <end position="854"/>
    </location>
</feature>
<dbReference type="Pfam" id="PF00439">
    <property type="entry name" value="Bromodomain"/>
    <property type="match status" value="1"/>
</dbReference>
<dbReference type="GO" id="GO:0000124">
    <property type="term" value="C:SAGA complex"/>
    <property type="evidence" value="ECO:0007669"/>
    <property type="project" value="InterPro"/>
</dbReference>
<dbReference type="GO" id="GO:0006325">
    <property type="term" value="P:chromatin organization"/>
    <property type="evidence" value="ECO:0007669"/>
    <property type="project" value="UniProtKB-ARBA"/>
</dbReference>
<feature type="region of interest" description="Disordered" evidence="7">
    <location>
        <begin position="728"/>
        <end position="870"/>
    </location>
</feature>
<dbReference type="PRINTS" id="PR01217">
    <property type="entry name" value="PRICHEXTENSN"/>
</dbReference>
<dbReference type="CDD" id="cd22927">
    <property type="entry name" value="HFD_SPT7"/>
    <property type="match status" value="1"/>
</dbReference>
<keyword evidence="4" id="KW-0804">Transcription</keyword>
<keyword evidence="10" id="KW-1185">Reference proteome</keyword>
<comment type="subcellular location">
    <subcellularLocation>
        <location evidence="1">Nucleus</location>
    </subcellularLocation>
</comment>
<dbReference type="GO" id="GO:0005198">
    <property type="term" value="F:structural molecule activity"/>
    <property type="evidence" value="ECO:0007669"/>
    <property type="project" value="TreeGrafter"/>
</dbReference>
<dbReference type="PANTHER" id="PTHR47343">
    <property type="entry name" value="TRANSCRIPTIONAL ACTIVATOR SPT7"/>
    <property type="match status" value="1"/>
</dbReference>
<feature type="compositionally biased region" description="Pro residues" evidence="7">
    <location>
        <begin position="816"/>
        <end position="839"/>
    </location>
</feature>
<evidence type="ECO:0000259" key="8">
    <source>
        <dbReference type="PROSITE" id="PS50014"/>
    </source>
</evidence>
<reference evidence="9 10" key="1">
    <citation type="submission" date="2014-04" db="EMBL/GenBank/DDBJ databases">
        <authorList>
            <consortium name="DOE Joint Genome Institute"/>
            <person name="Kuo A."/>
            <person name="Girlanda M."/>
            <person name="Perotto S."/>
            <person name="Kohler A."/>
            <person name="Nagy L.G."/>
            <person name="Floudas D."/>
            <person name="Copeland A."/>
            <person name="Barry K.W."/>
            <person name="Cichocki N."/>
            <person name="Veneault-Fourrey C."/>
            <person name="LaButti K."/>
            <person name="Lindquist E.A."/>
            <person name="Lipzen A."/>
            <person name="Lundell T."/>
            <person name="Morin E."/>
            <person name="Murat C."/>
            <person name="Sun H."/>
            <person name="Tunlid A."/>
            <person name="Henrissat B."/>
            <person name="Grigoriev I.V."/>
            <person name="Hibbett D.S."/>
            <person name="Martin F."/>
            <person name="Nordberg H.P."/>
            <person name="Cantor M.N."/>
            <person name="Hua S.X."/>
        </authorList>
    </citation>
    <scope>NUCLEOTIDE SEQUENCE [LARGE SCALE GENOMIC DNA]</scope>
    <source>
        <strain evidence="9 10">MUT 4182</strain>
    </source>
</reference>
<dbReference type="InterPro" id="IPR037782">
    <property type="entry name" value="Spt7"/>
</dbReference>
<dbReference type="Gene3D" id="1.20.920.10">
    <property type="entry name" value="Bromodomain-like"/>
    <property type="match status" value="1"/>
</dbReference>
<dbReference type="SUPFAM" id="SSF47370">
    <property type="entry name" value="Bromodomain"/>
    <property type="match status" value="1"/>
</dbReference>
<evidence type="ECO:0000313" key="9">
    <source>
        <dbReference type="EMBL" id="KIO30497.1"/>
    </source>
</evidence>
<evidence type="ECO:0000256" key="3">
    <source>
        <dbReference type="ARBA" id="ARBA00023117"/>
    </source>
</evidence>
<feature type="region of interest" description="Disordered" evidence="7">
    <location>
        <begin position="415"/>
        <end position="454"/>
    </location>
</feature>
<dbReference type="InterPro" id="IPR036427">
    <property type="entry name" value="Bromodomain-like_sf"/>
</dbReference>
<gene>
    <name evidence="9" type="ORF">M407DRAFT_20390</name>
</gene>
<name>A0A0C3M9W9_9AGAM</name>
<accession>A0A0C3M9W9</accession>
<dbReference type="SMART" id="SM00297">
    <property type="entry name" value="BROMO"/>
    <property type="match status" value="1"/>
</dbReference>
<dbReference type="Pfam" id="PF07524">
    <property type="entry name" value="Bromo_TP"/>
    <property type="match status" value="1"/>
</dbReference>
<dbReference type="GO" id="GO:0006357">
    <property type="term" value="P:regulation of transcription by RNA polymerase II"/>
    <property type="evidence" value="ECO:0007669"/>
    <property type="project" value="TreeGrafter"/>
</dbReference>
<evidence type="ECO:0000256" key="5">
    <source>
        <dbReference type="ARBA" id="ARBA00023242"/>
    </source>
</evidence>
<keyword evidence="5" id="KW-0539">Nucleus</keyword>
<dbReference type="AlphaFoldDB" id="A0A0C3M9W9"/>
<proteinExistence type="predicted"/>
<evidence type="ECO:0000256" key="4">
    <source>
        <dbReference type="ARBA" id="ARBA00023163"/>
    </source>
</evidence>
<dbReference type="GO" id="GO:0046695">
    <property type="term" value="C:SLIK (SAGA-like) complex"/>
    <property type="evidence" value="ECO:0007669"/>
    <property type="project" value="InterPro"/>
</dbReference>
<feature type="region of interest" description="Disordered" evidence="7">
    <location>
        <begin position="681"/>
        <end position="701"/>
    </location>
</feature>
<feature type="region of interest" description="Disordered" evidence="7">
    <location>
        <begin position="200"/>
        <end position="236"/>
    </location>
</feature>
<evidence type="ECO:0000256" key="2">
    <source>
        <dbReference type="ARBA" id="ARBA00023015"/>
    </source>
</evidence>
<dbReference type="STRING" id="1051891.A0A0C3M9W9"/>
<dbReference type="OrthoDB" id="21449at2759"/>
<dbReference type="InterPro" id="IPR001487">
    <property type="entry name" value="Bromodomain"/>
</dbReference>
<dbReference type="GO" id="GO:0005634">
    <property type="term" value="C:nucleus"/>
    <property type="evidence" value="ECO:0007669"/>
    <property type="project" value="UniProtKB-SubCell"/>
</dbReference>
<dbReference type="PANTHER" id="PTHR47343:SF1">
    <property type="entry name" value="TRANSCRIPTIONAL ACTIVATOR SPT7"/>
    <property type="match status" value="1"/>
</dbReference>
<dbReference type="HOGENOM" id="CLU_006198_1_0_1"/>
<sequence length="870" mass="94327">MKHLLKALEGRLNLQASGTELNLLLTDIRDSKVEQQIHFDQSKLLCVAHVMFSPPLTPSLLDIRLGFLPRTTWEHAEPFLKRVNKAIAPDYYDGSYTLRESLVCMLPLLTRIILRRPVPPVIKHPMDLGSMTKNIKSGKYKNKGDFATDLNLIWDNCLTYNSRPDHPIRRQALYMRKKADHILQRITDRNERPQAVNVRHYKPPPAQHYSKSRTIESSDEEDAGTPLANGRIGHQPNGVIVNGTHGKQVNGITSAPGMTNGITVPDAKKSTVLGKRRFVRPEDTPFLDRPALVRTPESMGAFRDVDIEMQRYMDSEGAGPSRPPAANAVVRPDLGQRVHKKLKTVVAEEPQIQYAEHLGLPLPPPPSDAPQPAYHDPFGANGEIGGVEVTTGQIMGEWWQAMADSSLQMAGLPTLPQSADVTSSSSRMPRTSTKKKAKRPKRGAADKTPIPALRGTIERNISTLRRMRKIHSRVNALQAGEEPRRRSPSPPDISHRSRRARKGRIPLEGGEPVAKHKMNIFGSMLLEHAGFEGASKAALNVLTAAAGDYMMNLGKTLRLYADKHGQQMTGEEIILHTLFENGTMEVQELERYIKEDVERYGNKITELEKKLSQAYREVEIGPIDDALASDRDALVAGAWGDDLGIDMLGFKEMGLEAELGITAGAIPMRLFWGKKRNGAAAAEETSAEPPPQYPPPPAFIPLSPSSIDLPIGLLQPFYKERFEKLGASSAAPGPDGSIPMQSPSAITLSDDPPDPSKVKIGPIGHITIPAASSKPKLPKAPAPPKGPAKKKGSGDDVGGGPAGEGAPPSQQASNPAPAPPLPTPTAQPNGTPAPPPGNNPSPAKRKTKAGKKKGNGPEAPQAGPMVVLAA</sequence>
<dbReference type="GO" id="GO:0046982">
    <property type="term" value="F:protein heterodimerization activity"/>
    <property type="evidence" value="ECO:0007669"/>
    <property type="project" value="InterPro"/>
</dbReference>
<keyword evidence="3 6" id="KW-0103">Bromodomain</keyword>
<dbReference type="Gene3D" id="1.10.20.10">
    <property type="entry name" value="Histone, subunit A"/>
    <property type="match status" value="1"/>
</dbReference>
<dbReference type="InterPro" id="IPR006565">
    <property type="entry name" value="BTP"/>
</dbReference>
<evidence type="ECO:0000256" key="7">
    <source>
        <dbReference type="SAM" id="MobiDB-lite"/>
    </source>
</evidence>
<dbReference type="Proteomes" id="UP000054248">
    <property type="component" value="Unassembled WGS sequence"/>
</dbReference>
<reference evidence="10" key="2">
    <citation type="submission" date="2015-01" db="EMBL/GenBank/DDBJ databases">
        <title>Evolutionary Origins and Diversification of the Mycorrhizal Mutualists.</title>
        <authorList>
            <consortium name="DOE Joint Genome Institute"/>
            <consortium name="Mycorrhizal Genomics Consortium"/>
            <person name="Kohler A."/>
            <person name="Kuo A."/>
            <person name="Nagy L.G."/>
            <person name="Floudas D."/>
            <person name="Copeland A."/>
            <person name="Barry K.W."/>
            <person name="Cichocki N."/>
            <person name="Veneault-Fourrey C."/>
            <person name="LaButti K."/>
            <person name="Lindquist E.A."/>
            <person name="Lipzen A."/>
            <person name="Lundell T."/>
            <person name="Morin E."/>
            <person name="Murat C."/>
            <person name="Riley R."/>
            <person name="Ohm R."/>
            <person name="Sun H."/>
            <person name="Tunlid A."/>
            <person name="Henrissat B."/>
            <person name="Grigoriev I.V."/>
            <person name="Hibbett D.S."/>
            <person name="Martin F."/>
        </authorList>
    </citation>
    <scope>NUCLEOTIDE SEQUENCE [LARGE SCALE GENOMIC DNA]</scope>
    <source>
        <strain evidence="10">MUT 4182</strain>
    </source>
</reference>
<dbReference type="PRINTS" id="PR00503">
    <property type="entry name" value="BROMODOMAIN"/>
</dbReference>
<evidence type="ECO:0000313" key="10">
    <source>
        <dbReference type="Proteomes" id="UP000054248"/>
    </source>
</evidence>
<evidence type="ECO:0000256" key="6">
    <source>
        <dbReference type="PROSITE-ProRule" id="PRU00035"/>
    </source>
</evidence>
<evidence type="ECO:0000256" key="1">
    <source>
        <dbReference type="ARBA" id="ARBA00004123"/>
    </source>
</evidence>
<dbReference type="PROSITE" id="PS50014">
    <property type="entry name" value="BROMODOMAIN_2"/>
    <property type="match status" value="1"/>
</dbReference>
<dbReference type="InterPro" id="IPR009072">
    <property type="entry name" value="Histone-fold"/>
</dbReference>